<keyword evidence="3" id="KW-1185">Reference proteome</keyword>
<dbReference type="AlphaFoldDB" id="A0A915K6F6"/>
<dbReference type="Pfam" id="PF00899">
    <property type="entry name" value="ThiF"/>
    <property type="match status" value="1"/>
</dbReference>
<dbReference type="PANTHER" id="PTHR10953">
    <property type="entry name" value="UBIQUITIN-ACTIVATING ENZYME E1"/>
    <property type="match status" value="1"/>
</dbReference>
<evidence type="ECO:0000313" key="3">
    <source>
        <dbReference type="Proteomes" id="UP000887565"/>
    </source>
</evidence>
<dbReference type="InterPro" id="IPR035985">
    <property type="entry name" value="Ubiquitin-activating_enz"/>
</dbReference>
<dbReference type="GO" id="GO:0005737">
    <property type="term" value="C:cytoplasm"/>
    <property type="evidence" value="ECO:0007669"/>
    <property type="project" value="TreeGrafter"/>
</dbReference>
<dbReference type="OMA" id="YAFFDFT"/>
<dbReference type="WBParaSite" id="nRc.2.0.1.t34305-RA">
    <property type="protein sequence ID" value="nRc.2.0.1.t34305-RA"/>
    <property type="gene ID" value="nRc.2.0.1.g34305"/>
</dbReference>
<dbReference type="GO" id="GO:0031510">
    <property type="term" value="C:SUMO activating enzyme complex"/>
    <property type="evidence" value="ECO:0007669"/>
    <property type="project" value="TreeGrafter"/>
</dbReference>
<dbReference type="SUPFAM" id="SSF69572">
    <property type="entry name" value="Activating enzymes of the ubiquitin-like proteins"/>
    <property type="match status" value="1"/>
</dbReference>
<sequence length="307" mass="34895">MPSDTTTNAAPALSNDEASLYDRQIRLWGVEAQSRLRNASVLVIGLTEAGAEISKNLILAGVKRLDIIDDRLMSDIDGRSHFFFPFRRNIPNQKISSAAVPYCKALNPLVEISDVSLDIFDESVDDSFLSKYDLICFIDYDRSKVNLANISSLNNKCRSSNVKFVVCGNFGFFAYVFLDLINFEYFKEIEENTSIDHDLNDDEPPEAKKCKSSKPEKLVKHIEKFVPFEMITRKLHIKSNQSKKFKKLPSAFYIFSVINQYCEQARKNPSSLPEDLNLLGDVYSKTIEDVSLAINDLAFEIQRFSPQ</sequence>
<dbReference type="GO" id="GO:0016925">
    <property type="term" value="P:protein sumoylation"/>
    <property type="evidence" value="ECO:0007669"/>
    <property type="project" value="TreeGrafter"/>
</dbReference>
<name>A0A915K6F6_ROMCU</name>
<dbReference type="Proteomes" id="UP000887565">
    <property type="component" value="Unplaced"/>
</dbReference>
<evidence type="ECO:0000256" key="1">
    <source>
        <dbReference type="ARBA" id="ARBA00005673"/>
    </source>
</evidence>
<dbReference type="GO" id="GO:0019948">
    <property type="term" value="F:SUMO activating enzyme activity"/>
    <property type="evidence" value="ECO:0007669"/>
    <property type="project" value="TreeGrafter"/>
</dbReference>
<proteinExistence type="inferred from homology"/>
<comment type="similarity">
    <text evidence="1">Belongs to the ubiquitin-activating E1 family.</text>
</comment>
<dbReference type="InterPro" id="IPR045886">
    <property type="entry name" value="ThiF/MoeB/HesA"/>
</dbReference>
<accession>A0A915K6F6</accession>
<evidence type="ECO:0000259" key="2">
    <source>
        <dbReference type="Pfam" id="PF00899"/>
    </source>
</evidence>
<reference evidence="4" key="1">
    <citation type="submission" date="2022-11" db="UniProtKB">
        <authorList>
            <consortium name="WormBaseParasite"/>
        </authorList>
    </citation>
    <scope>IDENTIFICATION</scope>
</reference>
<dbReference type="PANTHER" id="PTHR10953:SF162">
    <property type="entry name" value="SUMO-ACTIVATING ENZYME SUBUNIT 1"/>
    <property type="match status" value="1"/>
</dbReference>
<dbReference type="Gene3D" id="3.40.50.720">
    <property type="entry name" value="NAD(P)-binding Rossmann-like Domain"/>
    <property type="match status" value="1"/>
</dbReference>
<organism evidence="3 4">
    <name type="scientific">Romanomermis culicivorax</name>
    <name type="common">Nematode worm</name>
    <dbReference type="NCBI Taxonomy" id="13658"/>
    <lineage>
        <taxon>Eukaryota</taxon>
        <taxon>Metazoa</taxon>
        <taxon>Ecdysozoa</taxon>
        <taxon>Nematoda</taxon>
        <taxon>Enoplea</taxon>
        <taxon>Dorylaimia</taxon>
        <taxon>Mermithida</taxon>
        <taxon>Mermithoidea</taxon>
        <taxon>Mermithidae</taxon>
        <taxon>Romanomermis</taxon>
    </lineage>
</organism>
<protein>
    <submittedName>
        <fullName evidence="4">THIF-type NAD/FAD binding fold domain-containing protein</fullName>
    </submittedName>
</protein>
<evidence type="ECO:0000313" key="4">
    <source>
        <dbReference type="WBParaSite" id="nRc.2.0.1.t34305-RA"/>
    </source>
</evidence>
<dbReference type="InterPro" id="IPR000594">
    <property type="entry name" value="ThiF_NAD_FAD-bd"/>
</dbReference>
<feature type="domain" description="THIF-type NAD/FAD binding fold" evidence="2">
    <location>
        <begin position="21"/>
        <end position="136"/>
    </location>
</feature>